<reference evidence="3" key="1">
    <citation type="submission" date="2019-02" db="EMBL/GenBank/DDBJ databases">
        <authorList>
            <person name="Gruber-Vodicka R. H."/>
            <person name="Seah K. B. B."/>
        </authorList>
    </citation>
    <scope>NUCLEOTIDE SEQUENCE</scope>
    <source>
        <strain evidence="2">BECK_BZ163</strain>
        <strain evidence="4">BECK_BZ164</strain>
        <strain evidence="3">BECK_BZ165</strain>
    </source>
</reference>
<dbReference type="AlphaFoldDB" id="A0A450SM61"/>
<dbReference type="EMBL" id="CAADFL010000085">
    <property type="protein sequence ID" value="VFK08896.1"/>
    <property type="molecule type" value="Genomic_DNA"/>
</dbReference>
<evidence type="ECO:0000313" key="2">
    <source>
        <dbReference type="EMBL" id="VFJ53908.1"/>
    </source>
</evidence>
<evidence type="ECO:0000313" key="3">
    <source>
        <dbReference type="EMBL" id="VFJ54781.1"/>
    </source>
</evidence>
<organism evidence="3">
    <name type="scientific">Candidatus Kentrum sp. FM</name>
    <dbReference type="NCBI Taxonomy" id="2126340"/>
    <lineage>
        <taxon>Bacteria</taxon>
        <taxon>Pseudomonadati</taxon>
        <taxon>Pseudomonadota</taxon>
        <taxon>Gammaproteobacteria</taxon>
        <taxon>Candidatus Kentrum</taxon>
    </lineage>
</organism>
<feature type="region of interest" description="Disordered" evidence="1">
    <location>
        <begin position="34"/>
        <end position="55"/>
    </location>
</feature>
<sequence>MRHRAPIPPRDASPPDPSAFLAACDASGAPLSRAAFQTSPLPPAPASSSVEVTSRPYPPLDASPLDPSALLAACDDVTARATETLEWAKQNKASLLDIALNRLTLARAGWYRALLAPPAGAQRPASPLPEIEAHLTAAVDGLRKAGTMHELPRGLLTQAWYLAVTGERAGARAALEEAWGIAEAGPMPLFQADILLGRARLFGRKNGELGMKNGTYPWGSARADLERARALIERHGYHRRDGELEDAQAMTR</sequence>
<dbReference type="EMBL" id="CAADFA010000144">
    <property type="protein sequence ID" value="VFJ54781.1"/>
    <property type="molecule type" value="Genomic_DNA"/>
</dbReference>
<accession>A0A450SM61</accession>
<evidence type="ECO:0000313" key="4">
    <source>
        <dbReference type="EMBL" id="VFK08896.1"/>
    </source>
</evidence>
<name>A0A450SM61_9GAMM</name>
<protein>
    <submittedName>
        <fullName evidence="3">Uncharacterized protein</fullName>
    </submittedName>
</protein>
<feature type="region of interest" description="Disordered" evidence="1">
    <location>
        <begin position="1"/>
        <end position="21"/>
    </location>
</feature>
<gene>
    <name evidence="2" type="ORF">BECKFM1743A_GA0114220_101221</name>
    <name evidence="4" type="ORF">BECKFM1743B_GA0114221_100851</name>
    <name evidence="3" type="ORF">BECKFM1743C_GA0114222_101441</name>
</gene>
<feature type="compositionally biased region" description="Pro residues" evidence="1">
    <location>
        <begin position="1"/>
        <end position="17"/>
    </location>
</feature>
<proteinExistence type="predicted"/>
<evidence type="ECO:0000256" key="1">
    <source>
        <dbReference type="SAM" id="MobiDB-lite"/>
    </source>
</evidence>
<dbReference type="EMBL" id="CAADEZ010000122">
    <property type="protein sequence ID" value="VFJ53908.1"/>
    <property type="molecule type" value="Genomic_DNA"/>
</dbReference>